<dbReference type="PROSITE" id="PS51257">
    <property type="entry name" value="PROKAR_LIPOPROTEIN"/>
    <property type="match status" value="1"/>
</dbReference>
<comment type="similarity">
    <text evidence="2">Belongs to the bacterial solute-binding protein 8 family.</text>
</comment>
<keyword evidence="4 6" id="KW-0732">Signal</keyword>
<dbReference type="SUPFAM" id="SSF53807">
    <property type="entry name" value="Helical backbone' metal receptor"/>
    <property type="match status" value="1"/>
</dbReference>
<feature type="region of interest" description="Disordered" evidence="5">
    <location>
        <begin position="33"/>
        <end position="58"/>
    </location>
</feature>
<evidence type="ECO:0000313" key="9">
    <source>
        <dbReference type="Proteomes" id="UP000215145"/>
    </source>
</evidence>
<feature type="signal peptide" evidence="6">
    <location>
        <begin position="1"/>
        <end position="33"/>
    </location>
</feature>
<organism evidence="8 9">
    <name type="scientific">Paenibacillus herberti</name>
    <dbReference type="NCBI Taxonomy" id="1619309"/>
    <lineage>
        <taxon>Bacteria</taxon>
        <taxon>Bacillati</taxon>
        <taxon>Bacillota</taxon>
        <taxon>Bacilli</taxon>
        <taxon>Bacillales</taxon>
        <taxon>Paenibacillaceae</taxon>
        <taxon>Paenibacillus</taxon>
    </lineage>
</organism>
<dbReference type="AlphaFoldDB" id="A0A229NVB4"/>
<dbReference type="Gene3D" id="3.40.50.1980">
    <property type="entry name" value="Nitrogenase molybdenum iron protein domain"/>
    <property type="match status" value="2"/>
</dbReference>
<comment type="caution">
    <text evidence="8">The sequence shown here is derived from an EMBL/GenBank/DDBJ whole genome shotgun (WGS) entry which is preliminary data.</text>
</comment>
<dbReference type="EMBL" id="NMUQ01000003">
    <property type="protein sequence ID" value="OXM13675.1"/>
    <property type="molecule type" value="Genomic_DNA"/>
</dbReference>
<evidence type="ECO:0000256" key="4">
    <source>
        <dbReference type="ARBA" id="ARBA00022729"/>
    </source>
</evidence>
<evidence type="ECO:0000259" key="7">
    <source>
        <dbReference type="PROSITE" id="PS50983"/>
    </source>
</evidence>
<evidence type="ECO:0000256" key="5">
    <source>
        <dbReference type="SAM" id="MobiDB-lite"/>
    </source>
</evidence>
<feature type="domain" description="Fe/B12 periplasmic-binding" evidence="7">
    <location>
        <begin position="77"/>
        <end position="334"/>
    </location>
</feature>
<sequence>MKFVSNRFSRLTLLSIPLTLSLLLAACSQSSSSSPSPSPSASPAASAEPSTSPAGTGETMVFKAANGDITVPKNPQRIVDLTGSFTGHFLALGIKPVGILDQAFKNPFFEGLLEGVGNVGSGGEVEKIIALDPDLIIMFSGGEGLEKLEKIAPTVAVQYGLKTYKEQLKEFGVLTGQEKKAQEWIDQWDAKIAEAKPQVVEAVGDRTVSILNPFAKGLYVFGHNFGRSGEIIYGEFGLKAPAIAQKEAIDSGTGWAEISLEKLPEYAGDIIFTSPWSGDDADPKVVYDNTLWKSLPAVKEGRVFQLNADGAYFNDPISLDKQFEFVKESLLSLKK</sequence>
<dbReference type="Pfam" id="PF01497">
    <property type="entry name" value="Peripla_BP_2"/>
    <property type="match status" value="1"/>
</dbReference>
<feature type="chain" id="PRO_5038399509" evidence="6">
    <location>
        <begin position="34"/>
        <end position="335"/>
    </location>
</feature>
<protein>
    <submittedName>
        <fullName evidence="8">Iron(3+)-hydroxamate-binding protein fhuD</fullName>
    </submittedName>
</protein>
<dbReference type="PROSITE" id="PS50983">
    <property type="entry name" value="FE_B12_PBP"/>
    <property type="match status" value="1"/>
</dbReference>
<keyword evidence="9" id="KW-1185">Reference proteome</keyword>
<dbReference type="PANTHER" id="PTHR30532">
    <property type="entry name" value="IRON III DICITRATE-BINDING PERIPLASMIC PROTEIN"/>
    <property type="match status" value="1"/>
</dbReference>
<evidence type="ECO:0000256" key="6">
    <source>
        <dbReference type="SAM" id="SignalP"/>
    </source>
</evidence>
<accession>A0A229NVB4</accession>
<evidence type="ECO:0000256" key="3">
    <source>
        <dbReference type="ARBA" id="ARBA00022448"/>
    </source>
</evidence>
<gene>
    <name evidence="8" type="ORF">CGZ75_21895</name>
</gene>
<dbReference type="RefSeq" id="WP_089526378.1">
    <property type="nucleotide sequence ID" value="NZ_NMUQ01000003.1"/>
</dbReference>
<dbReference type="PANTHER" id="PTHR30532:SF26">
    <property type="entry name" value="IRON(3+)-HYDROXAMATE-BINDING PROTEIN FHUD"/>
    <property type="match status" value="1"/>
</dbReference>
<dbReference type="GO" id="GO:0030288">
    <property type="term" value="C:outer membrane-bounded periplasmic space"/>
    <property type="evidence" value="ECO:0007669"/>
    <property type="project" value="TreeGrafter"/>
</dbReference>
<evidence type="ECO:0000313" key="8">
    <source>
        <dbReference type="EMBL" id="OXM13675.1"/>
    </source>
</evidence>
<feature type="compositionally biased region" description="Low complexity" evidence="5">
    <location>
        <begin position="33"/>
        <end position="54"/>
    </location>
</feature>
<proteinExistence type="inferred from homology"/>
<dbReference type="CDD" id="cd01138">
    <property type="entry name" value="FeuA"/>
    <property type="match status" value="1"/>
</dbReference>
<comment type="subcellular location">
    <subcellularLocation>
        <location evidence="1">Cell envelope</location>
    </subcellularLocation>
</comment>
<dbReference type="GO" id="GO:1901678">
    <property type="term" value="P:iron coordination entity transport"/>
    <property type="evidence" value="ECO:0007669"/>
    <property type="project" value="UniProtKB-ARBA"/>
</dbReference>
<dbReference type="InterPro" id="IPR051313">
    <property type="entry name" value="Bact_iron-sidero_bind"/>
</dbReference>
<keyword evidence="3" id="KW-0813">Transport</keyword>
<dbReference type="InterPro" id="IPR002491">
    <property type="entry name" value="ABC_transptr_periplasmic_BD"/>
</dbReference>
<evidence type="ECO:0000256" key="1">
    <source>
        <dbReference type="ARBA" id="ARBA00004196"/>
    </source>
</evidence>
<dbReference type="Proteomes" id="UP000215145">
    <property type="component" value="Unassembled WGS sequence"/>
</dbReference>
<evidence type="ECO:0000256" key="2">
    <source>
        <dbReference type="ARBA" id="ARBA00008814"/>
    </source>
</evidence>
<dbReference type="OrthoDB" id="2241086at2"/>
<reference evidence="8 9" key="1">
    <citation type="submission" date="2017-07" db="EMBL/GenBank/DDBJ databases">
        <title>Paenibacillus herberti R33 genome sequencing and assembly.</title>
        <authorList>
            <person name="Su W."/>
        </authorList>
    </citation>
    <scope>NUCLEOTIDE SEQUENCE [LARGE SCALE GENOMIC DNA]</scope>
    <source>
        <strain evidence="8 9">R33</strain>
    </source>
</reference>
<name>A0A229NVB4_9BACL</name>